<reference evidence="3 4" key="1">
    <citation type="journal article" date="2017" name="PLoS Biol.">
        <title>The sea cucumber genome provides insights into morphological evolution and visceral regeneration.</title>
        <authorList>
            <person name="Zhang X."/>
            <person name="Sun L."/>
            <person name="Yuan J."/>
            <person name="Sun Y."/>
            <person name="Gao Y."/>
            <person name="Zhang L."/>
            <person name="Li S."/>
            <person name="Dai H."/>
            <person name="Hamel J.F."/>
            <person name="Liu C."/>
            <person name="Yu Y."/>
            <person name="Liu S."/>
            <person name="Lin W."/>
            <person name="Guo K."/>
            <person name="Jin S."/>
            <person name="Xu P."/>
            <person name="Storey K.B."/>
            <person name="Huan P."/>
            <person name="Zhang T."/>
            <person name="Zhou Y."/>
            <person name="Zhang J."/>
            <person name="Lin C."/>
            <person name="Li X."/>
            <person name="Xing L."/>
            <person name="Huo D."/>
            <person name="Sun M."/>
            <person name="Wang L."/>
            <person name="Mercier A."/>
            <person name="Li F."/>
            <person name="Yang H."/>
            <person name="Xiang J."/>
        </authorList>
    </citation>
    <scope>NUCLEOTIDE SEQUENCE [LARGE SCALE GENOMIC DNA]</scope>
    <source>
        <strain evidence="3">Shaxun</strain>
        <tissue evidence="3">Muscle</tissue>
    </source>
</reference>
<dbReference type="GO" id="GO:0006364">
    <property type="term" value="P:rRNA processing"/>
    <property type="evidence" value="ECO:0007669"/>
    <property type="project" value="InterPro"/>
</dbReference>
<dbReference type="Proteomes" id="UP000230750">
    <property type="component" value="Unassembled WGS sequence"/>
</dbReference>
<feature type="compositionally biased region" description="Basic and acidic residues" evidence="1">
    <location>
        <begin position="400"/>
        <end position="416"/>
    </location>
</feature>
<feature type="compositionally biased region" description="Basic and acidic residues" evidence="1">
    <location>
        <begin position="346"/>
        <end position="377"/>
    </location>
</feature>
<dbReference type="STRING" id="307972.A0A2G8LNZ4"/>
<dbReference type="PROSITE" id="PS50833">
    <property type="entry name" value="BRIX"/>
    <property type="match status" value="1"/>
</dbReference>
<dbReference type="GO" id="GO:0000027">
    <property type="term" value="P:ribosomal large subunit assembly"/>
    <property type="evidence" value="ECO:0007669"/>
    <property type="project" value="TreeGrafter"/>
</dbReference>
<comment type="caution">
    <text evidence="3">The sequence shown here is derived from an EMBL/GenBank/DDBJ whole genome shotgun (WGS) entry which is preliminary data.</text>
</comment>
<evidence type="ECO:0000259" key="2">
    <source>
        <dbReference type="PROSITE" id="PS50833"/>
    </source>
</evidence>
<feature type="region of interest" description="Disordered" evidence="1">
    <location>
        <begin position="346"/>
        <end position="545"/>
    </location>
</feature>
<dbReference type="PANTHER" id="PTHR12661:SF5">
    <property type="entry name" value="SUPPRESSOR OF SWI4 1 HOMOLOG"/>
    <property type="match status" value="1"/>
</dbReference>
<feature type="domain" description="Brix" evidence="2">
    <location>
        <begin position="67"/>
        <end position="330"/>
    </location>
</feature>
<evidence type="ECO:0000256" key="1">
    <source>
        <dbReference type="SAM" id="MobiDB-lite"/>
    </source>
</evidence>
<dbReference type="PANTHER" id="PTHR12661">
    <property type="entry name" value="PETER PAN-RELATED"/>
    <property type="match status" value="1"/>
</dbReference>
<accession>A0A2G8LNZ4</accession>
<feature type="compositionally biased region" description="Basic residues" evidence="1">
    <location>
        <begin position="535"/>
        <end position="545"/>
    </location>
</feature>
<dbReference type="Pfam" id="PF04427">
    <property type="entry name" value="Brix"/>
    <property type="match status" value="1"/>
</dbReference>
<sequence>MYINPSRIGYVHCSDVICLSLEGMEDLMLLACHWWRSCLDQYGLRGKTSKLSKRNQAKPEEDYAKVPHTFVFTRGVIGKVSFQLMKDFRRVFEPFTARDLEAKGSNSLKDFLTVAGPLGVNYFSVFSKTDLGNNLRVMRLSRGPTMTFRITEFSLAKDIASSIKKQSMYAGQFLHPPLLVLNNFGGTSLHLKLMATMFQNMFPPIDVNEVKINSIRRCVMVNYNEETKLIDFRHYSIKALPVGMSRCVKKLIQPKIPSLQHYQDVSDYFLNTGNLSESEAELDGEHNEVTLPQKMTSRGNIAKEKSAVRLVEIGPRMTLELIKIEEGLSEGEVLYHSYVTKSKQEIAQLRDRRTSTEEEKQEQNVKKKQQQKEEHKQKSLAGNVKKQEEEGEGEGGEGAAEEKHVDDDMEYYRQEVGEEPDPDLFPKKNRAATGGPLKRRASHPMRGGMQNKRYKTGTKGSEGNFGSKGSEGRFGSKGRSEGKFASKGSEGKFDMTFSKGQQAKGKVFRKSSSVVNRDRKFPAGRQTAGKGFKGSTKHKSSFRKR</sequence>
<dbReference type="AlphaFoldDB" id="A0A2G8LNZ4"/>
<dbReference type="EMBL" id="MRZV01000020">
    <property type="protein sequence ID" value="PIK61989.1"/>
    <property type="molecule type" value="Genomic_DNA"/>
</dbReference>
<dbReference type="SMART" id="SM00879">
    <property type="entry name" value="Brix"/>
    <property type="match status" value="1"/>
</dbReference>
<keyword evidence="4" id="KW-1185">Reference proteome</keyword>
<evidence type="ECO:0000313" key="3">
    <source>
        <dbReference type="EMBL" id="PIK61989.1"/>
    </source>
</evidence>
<gene>
    <name evidence="3" type="ORF">BSL78_01000</name>
</gene>
<feature type="compositionally biased region" description="Basic and acidic residues" evidence="1">
    <location>
        <begin position="478"/>
        <end position="493"/>
    </location>
</feature>
<organism evidence="3 4">
    <name type="scientific">Stichopus japonicus</name>
    <name type="common">Sea cucumber</name>
    <dbReference type="NCBI Taxonomy" id="307972"/>
    <lineage>
        <taxon>Eukaryota</taxon>
        <taxon>Metazoa</taxon>
        <taxon>Echinodermata</taxon>
        <taxon>Eleutherozoa</taxon>
        <taxon>Echinozoa</taxon>
        <taxon>Holothuroidea</taxon>
        <taxon>Aspidochirotacea</taxon>
        <taxon>Aspidochirotida</taxon>
        <taxon>Stichopodidae</taxon>
        <taxon>Apostichopus</taxon>
    </lineage>
</organism>
<protein>
    <submittedName>
        <fullName evidence="3">Putative suppressor of SWI4 1-like</fullName>
    </submittedName>
</protein>
<proteinExistence type="predicted"/>
<dbReference type="GO" id="GO:0030687">
    <property type="term" value="C:preribosome, large subunit precursor"/>
    <property type="evidence" value="ECO:0007669"/>
    <property type="project" value="TreeGrafter"/>
</dbReference>
<dbReference type="InterPro" id="IPR045112">
    <property type="entry name" value="PPAN-like"/>
</dbReference>
<evidence type="ECO:0000313" key="4">
    <source>
        <dbReference type="Proteomes" id="UP000230750"/>
    </source>
</evidence>
<name>A0A2G8LNZ4_STIJA</name>
<dbReference type="GO" id="GO:0019843">
    <property type="term" value="F:rRNA binding"/>
    <property type="evidence" value="ECO:0007669"/>
    <property type="project" value="InterPro"/>
</dbReference>
<dbReference type="OrthoDB" id="10261452at2759"/>
<dbReference type="InterPro" id="IPR007109">
    <property type="entry name" value="Brix"/>
</dbReference>